<dbReference type="InterPro" id="IPR010930">
    <property type="entry name" value="Flg_bb/hook_C_dom"/>
</dbReference>
<keyword evidence="10" id="KW-0966">Cell projection</keyword>
<feature type="domain" description="Flagellar hook-associated protein 1 D2-like" evidence="8">
    <location>
        <begin position="335"/>
        <end position="415"/>
    </location>
</feature>
<comment type="subcellular location">
    <subcellularLocation>
        <location evidence="1">Bacterial flagellum</location>
    </subcellularLocation>
    <subcellularLocation>
        <location evidence="2">Secreted</location>
    </subcellularLocation>
</comment>
<evidence type="ECO:0000259" key="9">
    <source>
        <dbReference type="Pfam" id="PF22638"/>
    </source>
</evidence>
<dbReference type="Pfam" id="PF22638">
    <property type="entry name" value="FlgK_D1"/>
    <property type="match status" value="1"/>
</dbReference>
<keyword evidence="10" id="KW-0969">Cilium</keyword>
<dbReference type="InterPro" id="IPR053927">
    <property type="entry name" value="FlgK_helical"/>
</dbReference>
<keyword evidence="5" id="KW-0964">Secreted</keyword>
<comment type="similarity">
    <text evidence="3">Belongs to the flagella basal body rod proteins family.</text>
</comment>
<proteinExistence type="inferred from homology"/>
<gene>
    <name evidence="10" type="ORF">SAMN06295970_12636</name>
</gene>
<protein>
    <recommendedName>
        <fullName evidence="4">Flagellar hook-associated protein 1</fullName>
    </recommendedName>
</protein>
<dbReference type="InterPro" id="IPR002371">
    <property type="entry name" value="FlgK"/>
</dbReference>
<accession>A0ABY1QQC3</accession>
<dbReference type="EMBL" id="FXUL01000026">
    <property type="protein sequence ID" value="SMP77266.1"/>
    <property type="molecule type" value="Genomic_DNA"/>
</dbReference>
<dbReference type="RefSeq" id="WP_283444903.1">
    <property type="nucleotide sequence ID" value="NZ_FXUL01000026.1"/>
</dbReference>
<keyword evidence="10" id="KW-0282">Flagellum</keyword>
<name>A0ABY1QQC3_9BURK</name>
<dbReference type="PRINTS" id="PR01005">
    <property type="entry name" value="FLGHOOKAP1"/>
</dbReference>
<feature type="domain" description="Flagellar basal-body/hook protein C-terminal" evidence="7">
    <location>
        <begin position="678"/>
        <end position="714"/>
    </location>
</feature>
<comment type="caution">
    <text evidence="10">The sequence shown here is derived from an EMBL/GenBank/DDBJ whole genome shotgun (WGS) entry which is preliminary data.</text>
</comment>
<sequence length="728" mass="74179">MSIPNIGSSALNSTSVGLAATGHSIANASATGYSRQVTETASVGTEDTGAGFVGKGSEVANLRRVYSEFLTDQVRAAETTNSQLSTYKDNIDQINNILANPQAAISPVMQDFFAGVQAVASDANDTSARQQMISSGHAMVSRFDAISSRLHDLRLDVNSRIRASVDDINIQSERVATLNKAITSAESKAGKASTDLLDARDKAILALSKQVKVSVVKQDSNYDVYISSGQSLVIGSNAASLFTAPSPADSSSTEVGYKSSTGATSLLDEKLLAGGSLGGLMEFRAGTLDTAQNSLGRTAIAVGVTFNEQHAKGATATGDPGSDFFDVARPVVKIDARNGGDAVAGAAITDVTALTSSNYRLQYEDTLQAAYTLTRLSDGNVTTFNPVAAGGMVADGIEFSVQGTPRNGDSFLVQPTVNGARDMRVAINSANDIAAGGAALASAGSRNAGTGAITAPTTQSGTLLGKPVELMYSSGEGTLSGFPSDMPVSVTNGAGTTIYPAGQSVPYRSGEIMSFGGVSAIIDDTAAPPAPKFAIQAPVPATIAYSAATKSFSGFPIPLTVTVTTEKEAIVYGPGVPVPYTPGAVISFGGISFSASGAPADGDTFSFEKGAGGSDNRNALALRALQSASVLDGKTSSLQESHSSMVSAIGGKAVEIRVATAVAVNALSAAIAKQQSVSGLSPDEEVANLVRGQQAYQAASKAMQSAHSMFQTLLSHGGKQVGPGSIQK</sequence>
<keyword evidence="11" id="KW-1185">Reference proteome</keyword>
<feature type="domain" description="Flagellar hook-associated protein FlgK helical" evidence="9">
    <location>
        <begin position="92"/>
        <end position="325"/>
    </location>
</feature>
<evidence type="ECO:0000313" key="10">
    <source>
        <dbReference type="EMBL" id="SMP77266.1"/>
    </source>
</evidence>
<dbReference type="NCBIfam" id="TIGR02492">
    <property type="entry name" value="flgK_ends"/>
    <property type="match status" value="1"/>
</dbReference>
<reference evidence="10 11" key="1">
    <citation type="submission" date="2017-05" db="EMBL/GenBank/DDBJ databases">
        <authorList>
            <person name="Varghese N."/>
            <person name="Submissions S."/>
        </authorList>
    </citation>
    <scope>NUCLEOTIDE SEQUENCE [LARGE SCALE GENOMIC DNA]</scope>
    <source>
        <strain evidence="10 11">DSM 26001</strain>
    </source>
</reference>
<dbReference type="InterPro" id="IPR049119">
    <property type="entry name" value="FlgK_D2-like"/>
</dbReference>
<dbReference type="Pfam" id="PF21158">
    <property type="entry name" value="flgK_1st_1"/>
    <property type="match status" value="1"/>
</dbReference>
<organism evidence="10 11">
    <name type="scientific">Noviherbaspirillum suwonense</name>
    <dbReference type="NCBI Taxonomy" id="1224511"/>
    <lineage>
        <taxon>Bacteria</taxon>
        <taxon>Pseudomonadati</taxon>
        <taxon>Pseudomonadota</taxon>
        <taxon>Betaproteobacteria</taxon>
        <taxon>Burkholderiales</taxon>
        <taxon>Oxalobacteraceae</taxon>
        <taxon>Noviherbaspirillum</taxon>
    </lineage>
</organism>
<dbReference type="PANTHER" id="PTHR30033">
    <property type="entry name" value="FLAGELLAR HOOK-ASSOCIATED PROTEIN 1"/>
    <property type="match status" value="1"/>
</dbReference>
<evidence type="ECO:0000256" key="4">
    <source>
        <dbReference type="ARBA" id="ARBA00016244"/>
    </source>
</evidence>
<evidence type="ECO:0000256" key="6">
    <source>
        <dbReference type="ARBA" id="ARBA00023143"/>
    </source>
</evidence>
<dbReference type="Proteomes" id="UP001158049">
    <property type="component" value="Unassembled WGS sequence"/>
</dbReference>
<evidence type="ECO:0000259" key="7">
    <source>
        <dbReference type="Pfam" id="PF06429"/>
    </source>
</evidence>
<evidence type="ECO:0000256" key="2">
    <source>
        <dbReference type="ARBA" id="ARBA00004613"/>
    </source>
</evidence>
<dbReference type="Pfam" id="PF06429">
    <property type="entry name" value="Flg_bbr_C"/>
    <property type="match status" value="1"/>
</dbReference>
<dbReference type="SUPFAM" id="SSF64518">
    <property type="entry name" value="Phase 1 flagellin"/>
    <property type="match status" value="2"/>
</dbReference>
<evidence type="ECO:0000256" key="3">
    <source>
        <dbReference type="ARBA" id="ARBA00009677"/>
    </source>
</evidence>
<evidence type="ECO:0000256" key="1">
    <source>
        <dbReference type="ARBA" id="ARBA00004365"/>
    </source>
</evidence>
<dbReference type="PANTHER" id="PTHR30033:SF1">
    <property type="entry name" value="FLAGELLAR HOOK-ASSOCIATED PROTEIN 1"/>
    <property type="match status" value="1"/>
</dbReference>
<keyword evidence="6" id="KW-0975">Bacterial flagellum</keyword>
<evidence type="ECO:0000256" key="5">
    <source>
        <dbReference type="ARBA" id="ARBA00022525"/>
    </source>
</evidence>
<evidence type="ECO:0000313" key="11">
    <source>
        <dbReference type="Proteomes" id="UP001158049"/>
    </source>
</evidence>
<evidence type="ECO:0000259" key="8">
    <source>
        <dbReference type="Pfam" id="PF21158"/>
    </source>
</evidence>